<organism evidence="2">
    <name type="scientific">bioreactor metagenome</name>
    <dbReference type="NCBI Taxonomy" id="1076179"/>
    <lineage>
        <taxon>unclassified sequences</taxon>
        <taxon>metagenomes</taxon>
        <taxon>ecological metagenomes</taxon>
    </lineage>
</organism>
<dbReference type="EMBL" id="VSSQ01072809">
    <property type="protein sequence ID" value="MPN24090.1"/>
    <property type="molecule type" value="Genomic_DNA"/>
</dbReference>
<evidence type="ECO:0000313" key="2">
    <source>
        <dbReference type="EMBL" id="MPN24090.1"/>
    </source>
</evidence>
<accession>A0A645GDD7</accession>
<keyword evidence="1" id="KW-0812">Transmembrane</keyword>
<comment type="caution">
    <text evidence="2">The sequence shown here is derived from an EMBL/GenBank/DDBJ whole genome shotgun (WGS) entry which is preliminary data.</text>
</comment>
<gene>
    <name evidence="2" type="ORF">SDC9_171484</name>
</gene>
<name>A0A645GDD7_9ZZZZ</name>
<proteinExistence type="predicted"/>
<dbReference type="AlphaFoldDB" id="A0A645GDD7"/>
<reference evidence="2" key="1">
    <citation type="submission" date="2019-08" db="EMBL/GenBank/DDBJ databases">
        <authorList>
            <person name="Kucharzyk K."/>
            <person name="Murdoch R.W."/>
            <person name="Higgins S."/>
            <person name="Loffler F."/>
        </authorList>
    </citation>
    <scope>NUCLEOTIDE SEQUENCE</scope>
</reference>
<keyword evidence="1" id="KW-1133">Transmembrane helix</keyword>
<protein>
    <submittedName>
        <fullName evidence="2">Uncharacterized protein</fullName>
    </submittedName>
</protein>
<feature type="transmembrane region" description="Helical" evidence="1">
    <location>
        <begin position="12"/>
        <end position="35"/>
    </location>
</feature>
<evidence type="ECO:0000256" key="1">
    <source>
        <dbReference type="SAM" id="Phobius"/>
    </source>
</evidence>
<keyword evidence="1" id="KW-0472">Membrane</keyword>
<sequence length="52" mass="5655">MKGRGSNAQIVSFGFIVENIMTMVVIEITIASVVMMTPGPKDIRMAWISLVA</sequence>